<dbReference type="GO" id="GO:0003677">
    <property type="term" value="F:DNA binding"/>
    <property type="evidence" value="ECO:0007669"/>
    <property type="project" value="UniProtKB-KW"/>
</dbReference>
<accession>A0A8J7S328</accession>
<dbReference type="InterPro" id="IPR036390">
    <property type="entry name" value="WH_DNA-bd_sf"/>
</dbReference>
<dbReference type="InterPro" id="IPR050950">
    <property type="entry name" value="HTH-type_LysR_regulators"/>
</dbReference>
<dbReference type="PROSITE" id="PS50931">
    <property type="entry name" value="HTH_LYSR"/>
    <property type="match status" value="1"/>
</dbReference>
<dbReference type="AlphaFoldDB" id="A0A8J7S328"/>
<dbReference type="Pfam" id="PF00126">
    <property type="entry name" value="HTH_1"/>
    <property type="match status" value="1"/>
</dbReference>
<dbReference type="InterPro" id="IPR000847">
    <property type="entry name" value="LysR_HTH_N"/>
</dbReference>
<protein>
    <submittedName>
        <fullName evidence="6">LysR family transcriptional regulator</fullName>
    </submittedName>
</protein>
<keyword evidence="3" id="KW-0238">DNA-binding</keyword>
<evidence type="ECO:0000256" key="3">
    <source>
        <dbReference type="ARBA" id="ARBA00023125"/>
    </source>
</evidence>
<dbReference type="Proteomes" id="UP000672602">
    <property type="component" value="Unassembled WGS sequence"/>
</dbReference>
<dbReference type="FunFam" id="1.10.10.10:FF:000001">
    <property type="entry name" value="LysR family transcriptional regulator"/>
    <property type="match status" value="1"/>
</dbReference>
<evidence type="ECO:0000259" key="5">
    <source>
        <dbReference type="PROSITE" id="PS50931"/>
    </source>
</evidence>
<feature type="domain" description="HTH lysR-type" evidence="5">
    <location>
        <begin position="1"/>
        <end position="58"/>
    </location>
</feature>
<dbReference type="RefSeq" id="WP_210682367.1">
    <property type="nucleotide sequence ID" value="NZ_JAGMWN010000005.1"/>
</dbReference>
<comment type="caution">
    <text evidence="6">The sequence shown here is derived from an EMBL/GenBank/DDBJ whole genome shotgun (WGS) entry which is preliminary data.</text>
</comment>
<dbReference type="SUPFAM" id="SSF53850">
    <property type="entry name" value="Periplasmic binding protein-like II"/>
    <property type="match status" value="1"/>
</dbReference>
<evidence type="ECO:0000313" key="7">
    <source>
        <dbReference type="Proteomes" id="UP000672602"/>
    </source>
</evidence>
<evidence type="ECO:0000313" key="6">
    <source>
        <dbReference type="EMBL" id="MBP5857789.1"/>
    </source>
</evidence>
<dbReference type="PANTHER" id="PTHR30419">
    <property type="entry name" value="HTH-TYPE TRANSCRIPTIONAL REGULATOR YBHD"/>
    <property type="match status" value="1"/>
</dbReference>
<proteinExistence type="inferred from homology"/>
<evidence type="ECO:0000256" key="2">
    <source>
        <dbReference type="ARBA" id="ARBA00023015"/>
    </source>
</evidence>
<dbReference type="SUPFAM" id="SSF46785">
    <property type="entry name" value="Winged helix' DNA-binding domain"/>
    <property type="match status" value="1"/>
</dbReference>
<dbReference type="Gene3D" id="3.40.190.10">
    <property type="entry name" value="Periplasmic binding protein-like II"/>
    <property type="match status" value="2"/>
</dbReference>
<dbReference type="Gene3D" id="1.10.10.10">
    <property type="entry name" value="Winged helix-like DNA-binding domain superfamily/Winged helix DNA-binding domain"/>
    <property type="match status" value="1"/>
</dbReference>
<dbReference type="InterPro" id="IPR036388">
    <property type="entry name" value="WH-like_DNA-bd_sf"/>
</dbReference>
<evidence type="ECO:0000256" key="4">
    <source>
        <dbReference type="ARBA" id="ARBA00023163"/>
    </source>
</evidence>
<dbReference type="Pfam" id="PF03466">
    <property type="entry name" value="LysR_substrate"/>
    <property type="match status" value="1"/>
</dbReference>
<keyword evidence="4" id="KW-0804">Transcription</keyword>
<dbReference type="EMBL" id="JAGMWN010000005">
    <property type="protein sequence ID" value="MBP5857789.1"/>
    <property type="molecule type" value="Genomic_DNA"/>
</dbReference>
<dbReference type="PRINTS" id="PR00039">
    <property type="entry name" value="HTHLYSR"/>
</dbReference>
<dbReference type="GO" id="GO:0005829">
    <property type="term" value="C:cytosol"/>
    <property type="evidence" value="ECO:0007669"/>
    <property type="project" value="TreeGrafter"/>
</dbReference>
<keyword evidence="2" id="KW-0805">Transcription regulation</keyword>
<dbReference type="GO" id="GO:0003700">
    <property type="term" value="F:DNA-binding transcription factor activity"/>
    <property type="evidence" value="ECO:0007669"/>
    <property type="project" value="InterPro"/>
</dbReference>
<dbReference type="InterPro" id="IPR005119">
    <property type="entry name" value="LysR_subst-bd"/>
</dbReference>
<reference evidence="6" key="1">
    <citation type="submission" date="2021-04" db="EMBL/GenBank/DDBJ databases">
        <authorList>
            <person name="Zhang D.-C."/>
        </authorList>
    </citation>
    <scope>NUCLEOTIDE SEQUENCE</scope>
    <source>
        <strain evidence="6">CGMCC 1.15697</strain>
    </source>
</reference>
<comment type="similarity">
    <text evidence="1">Belongs to the LysR transcriptional regulatory family.</text>
</comment>
<sequence length="290" mass="30308">MNPRALETLIAVVEAGGFQAAADRLNLTQSAVSMQMKALETELGIALFDRGRRPPLPTVAGRAAAARARAVLQAIDRVRAVARDPHALAGTLAIGAIPTATTGFLPDALAALGRAHPDLRARVESGLSDRLAARVASGELDAAILTAGSDPPTGIRLHPLYEEPLLVAAREVPGDGQAMTALSSRPFIRFNRATGVGRIIDRRLRADGIAVEDAMELDSIEAILMMASRGLGVAILPGRSLRGPFAEALWTASLPGPPLTRRVALALRDGGLEEPALAALYAALLETVPD</sequence>
<gene>
    <name evidence="6" type="ORF">KAJ83_12280</name>
</gene>
<organism evidence="6 7">
    <name type="scientific">Marivibrio halodurans</name>
    <dbReference type="NCBI Taxonomy" id="2039722"/>
    <lineage>
        <taxon>Bacteria</taxon>
        <taxon>Pseudomonadati</taxon>
        <taxon>Pseudomonadota</taxon>
        <taxon>Alphaproteobacteria</taxon>
        <taxon>Rhodospirillales</taxon>
        <taxon>Rhodospirillaceae</taxon>
        <taxon>Marivibrio</taxon>
    </lineage>
</organism>
<evidence type="ECO:0000256" key="1">
    <source>
        <dbReference type="ARBA" id="ARBA00009437"/>
    </source>
</evidence>
<keyword evidence="7" id="KW-1185">Reference proteome</keyword>
<name>A0A8J7S328_9PROT</name>